<evidence type="ECO:0000259" key="3">
    <source>
        <dbReference type="PROSITE" id="PS50977"/>
    </source>
</evidence>
<dbReference type="Proteomes" id="UP000245911">
    <property type="component" value="Unassembled WGS sequence"/>
</dbReference>
<name>A0A2T8HQJ5_9RHOB</name>
<gene>
    <name evidence="4" type="ORF">DDE20_16575</name>
</gene>
<feature type="DNA-binding region" description="H-T-H motif" evidence="2">
    <location>
        <begin position="35"/>
        <end position="54"/>
    </location>
</feature>
<sequence>MSRNTATKPEPSSTQDNILDAAEEVFAENGFHGATTRVIADKAQANSALIHYYFGNKEKLFEAVFARRSEAINEERRQQLTRLRQANRVTLEAILDALLRPTVTLGRDPSRGGAHYARLLVHVASGTDERSQRLTKERYNAIATLFIDQIAAITPGLTRDDAVLCYLNAIAIGMSLMAPTGRAEDLSQGDLRDDDIDAIIAGAVRFISAGIRAIAAATEREQPT</sequence>
<comment type="caution">
    <text evidence="4">The sequence shown here is derived from an EMBL/GenBank/DDBJ whole genome shotgun (WGS) entry which is preliminary data.</text>
</comment>
<keyword evidence="5" id="KW-1185">Reference proteome</keyword>
<dbReference type="OrthoDB" id="2356263at2"/>
<evidence type="ECO:0000256" key="1">
    <source>
        <dbReference type="ARBA" id="ARBA00023125"/>
    </source>
</evidence>
<dbReference type="SUPFAM" id="SSF46689">
    <property type="entry name" value="Homeodomain-like"/>
    <property type="match status" value="1"/>
</dbReference>
<dbReference type="PROSITE" id="PS50977">
    <property type="entry name" value="HTH_TETR_2"/>
    <property type="match status" value="1"/>
</dbReference>
<dbReference type="AlphaFoldDB" id="A0A2T8HQJ5"/>
<proteinExistence type="predicted"/>
<dbReference type="InterPro" id="IPR041586">
    <property type="entry name" value="PsrA_TetR_C"/>
</dbReference>
<dbReference type="PROSITE" id="PS01081">
    <property type="entry name" value="HTH_TETR_1"/>
    <property type="match status" value="1"/>
</dbReference>
<evidence type="ECO:0000313" key="4">
    <source>
        <dbReference type="EMBL" id="PVH27552.1"/>
    </source>
</evidence>
<organism evidence="4 5">
    <name type="scientific">Pararhodobacter oceanensis</name>
    <dbReference type="NCBI Taxonomy" id="2172121"/>
    <lineage>
        <taxon>Bacteria</taxon>
        <taxon>Pseudomonadati</taxon>
        <taxon>Pseudomonadota</taxon>
        <taxon>Alphaproteobacteria</taxon>
        <taxon>Rhodobacterales</taxon>
        <taxon>Paracoccaceae</taxon>
        <taxon>Pararhodobacter</taxon>
    </lineage>
</organism>
<dbReference type="InterPro" id="IPR036271">
    <property type="entry name" value="Tet_transcr_reg_TetR-rel_C_sf"/>
</dbReference>
<dbReference type="InterPro" id="IPR050109">
    <property type="entry name" value="HTH-type_TetR-like_transc_reg"/>
</dbReference>
<dbReference type="SUPFAM" id="SSF48498">
    <property type="entry name" value="Tetracyclin repressor-like, C-terminal domain"/>
    <property type="match status" value="1"/>
</dbReference>
<feature type="domain" description="HTH tetR-type" evidence="3">
    <location>
        <begin position="12"/>
        <end position="72"/>
    </location>
</feature>
<dbReference type="Pfam" id="PF17939">
    <property type="entry name" value="TetR_C_30"/>
    <property type="match status" value="1"/>
</dbReference>
<dbReference type="PANTHER" id="PTHR30055:SF235">
    <property type="entry name" value="TRANSCRIPTIONAL REGULATORY PROTEIN"/>
    <property type="match status" value="1"/>
</dbReference>
<evidence type="ECO:0000313" key="5">
    <source>
        <dbReference type="Proteomes" id="UP000245911"/>
    </source>
</evidence>
<dbReference type="PRINTS" id="PR00455">
    <property type="entry name" value="HTHTETR"/>
</dbReference>
<keyword evidence="1 2" id="KW-0238">DNA-binding</keyword>
<dbReference type="PANTHER" id="PTHR30055">
    <property type="entry name" value="HTH-TYPE TRANSCRIPTIONAL REGULATOR RUTR"/>
    <property type="match status" value="1"/>
</dbReference>
<dbReference type="EMBL" id="QDKM01000011">
    <property type="protein sequence ID" value="PVH27552.1"/>
    <property type="molecule type" value="Genomic_DNA"/>
</dbReference>
<dbReference type="InterPro" id="IPR001647">
    <property type="entry name" value="HTH_TetR"/>
</dbReference>
<dbReference type="InterPro" id="IPR009057">
    <property type="entry name" value="Homeodomain-like_sf"/>
</dbReference>
<dbReference type="InterPro" id="IPR023772">
    <property type="entry name" value="DNA-bd_HTH_TetR-type_CS"/>
</dbReference>
<dbReference type="Gene3D" id="1.10.357.10">
    <property type="entry name" value="Tetracycline Repressor, domain 2"/>
    <property type="match status" value="1"/>
</dbReference>
<dbReference type="RefSeq" id="WP_116559648.1">
    <property type="nucleotide sequence ID" value="NZ_QDKM01000011.1"/>
</dbReference>
<evidence type="ECO:0000256" key="2">
    <source>
        <dbReference type="PROSITE-ProRule" id="PRU00335"/>
    </source>
</evidence>
<dbReference type="Pfam" id="PF00440">
    <property type="entry name" value="TetR_N"/>
    <property type="match status" value="1"/>
</dbReference>
<dbReference type="GO" id="GO:0000976">
    <property type="term" value="F:transcription cis-regulatory region binding"/>
    <property type="evidence" value="ECO:0007669"/>
    <property type="project" value="TreeGrafter"/>
</dbReference>
<dbReference type="GO" id="GO:0003700">
    <property type="term" value="F:DNA-binding transcription factor activity"/>
    <property type="evidence" value="ECO:0007669"/>
    <property type="project" value="TreeGrafter"/>
</dbReference>
<reference evidence="4 5" key="1">
    <citation type="submission" date="2018-04" db="EMBL/GenBank/DDBJ databases">
        <title>Pararhodobacter oceanense sp. nov., isolated from marine intertidal sediment.</title>
        <authorList>
            <person name="Wang X.-L."/>
            <person name="Du Z.-J."/>
        </authorList>
    </citation>
    <scope>NUCLEOTIDE SEQUENCE [LARGE SCALE GENOMIC DNA]</scope>
    <source>
        <strain evidence="4 5">AM505</strain>
    </source>
</reference>
<protein>
    <submittedName>
        <fullName evidence="4">TetR/AcrR family transcriptional regulator</fullName>
    </submittedName>
</protein>
<accession>A0A2T8HQJ5</accession>